<evidence type="ECO:0000256" key="1">
    <source>
        <dbReference type="SAM" id="MobiDB-lite"/>
    </source>
</evidence>
<organism evidence="3 4">
    <name type="scientific">Collybiopsis luxurians FD-317 M1</name>
    <dbReference type="NCBI Taxonomy" id="944289"/>
    <lineage>
        <taxon>Eukaryota</taxon>
        <taxon>Fungi</taxon>
        <taxon>Dikarya</taxon>
        <taxon>Basidiomycota</taxon>
        <taxon>Agaricomycotina</taxon>
        <taxon>Agaricomycetes</taxon>
        <taxon>Agaricomycetidae</taxon>
        <taxon>Agaricales</taxon>
        <taxon>Marasmiineae</taxon>
        <taxon>Omphalotaceae</taxon>
        <taxon>Collybiopsis</taxon>
        <taxon>Collybiopsis luxurians</taxon>
    </lineage>
</organism>
<dbReference type="EMBL" id="KN834792">
    <property type="protein sequence ID" value="KIK57172.1"/>
    <property type="molecule type" value="Genomic_DNA"/>
</dbReference>
<protein>
    <recommendedName>
        <fullName evidence="5">Secreted protein</fullName>
    </recommendedName>
</protein>
<dbReference type="Proteomes" id="UP000053593">
    <property type="component" value="Unassembled WGS sequence"/>
</dbReference>
<keyword evidence="4" id="KW-1185">Reference proteome</keyword>
<evidence type="ECO:0000256" key="2">
    <source>
        <dbReference type="SAM" id="SignalP"/>
    </source>
</evidence>
<feature type="region of interest" description="Disordered" evidence="1">
    <location>
        <begin position="40"/>
        <end position="63"/>
    </location>
</feature>
<proteinExistence type="predicted"/>
<dbReference type="HOGENOM" id="CLU_2373015_0_0_1"/>
<accession>A0A0D0CG91</accession>
<dbReference type="AlphaFoldDB" id="A0A0D0CG91"/>
<name>A0A0D0CG91_9AGAR</name>
<gene>
    <name evidence="3" type="ORF">GYMLUDRAFT_762942</name>
</gene>
<sequence>MVPAFPRMHSRWSDRRLTRLPLFLLFRGLCTTNESAIHKPHIFHSDSDQPGSNRRPQDRDMHSFRLQSCALPTELWSDLFVDVSPSASSLSRDSQ</sequence>
<feature type="signal peptide" evidence="2">
    <location>
        <begin position="1"/>
        <end position="32"/>
    </location>
</feature>
<evidence type="ECO:0008006" key="5">
    <source>
        <dbReference type="Google" id="ProtNLM"/>
    </source>
</evidence>
<reference evidence="3 4" key="1">
    <citation type="submission" date="2014-04" db="EMBL/GenBank/DDBJ databases">
        <title>Evolutionary Origins and Diversification of the Mycorrhizal Mutualists.</title>
        <authorList>
            <consortium name="DOE Joint Genome Institute"/>
            <consortium name="Mycorrhizal Genomics Consortium"/>
            <person name="Kohler A."/>
            <person name="Kuo A."/>
            <person name="Nagy L.G."/>
            <person name="Floudas D."/>
            <person name="Copeland A."/>
            <person name="Barry K.W."/>
            <person name="Cichocki N."/>
            <person name="Veneault-Fourrey C."/>
            <person name="LaButti K."/>
            <person name="Lindquist E.A."/>
            <person name="Lipzen A."/>
            <person name="Lundell T."/>
            <person name="Morin E."/>
            <person name="Murat C."/>
            <person name="Riley R."/>
            <person name="Ohm R."/>
            <person name="Sun H."/>
            <person name="Tunlid A."/>
            <person name="Henrissat B."/>
            <person name="Grigoriev I.V."/>
            <person name="Hibbett D.S."/>
            <person name="Martin F."/>
        </authorList>
    </citation>
    <scope>NUCLEOTIDE SEQUENCE [LARGE SCALE GENOMIC DNA]</scope>
    <source>
        <strain evidence="3 4">FD-317 M1</strain>
    </source>
</reference>
<keyword evidence="2" id="KW-0732">Signal</keyword>
<evidence type="ECO:0000313" key="4">
    <source>
        <dbReference type="Proteomes" id="UP000053593"/>
    </source>
</evidence>
<evidence type="ECO:0000313" key="3">
    <source>
        <dbReference type="EMBL" id="KIK57172.1"/>
    </source>
</evidence>
<feature type="chain" id="PRO_5002208624" description="Secreted protein" evidence="2">
    <location>
        <begin position="33"/>
        <end position="95"/>
    </location>
</feature>